<dbReference type="Pfam" id="PF03306">
    <property type="entry name" value="AAL_decarboxy"/>
    <property type="match status" value="1"/>
</dbReference>
<evidence type="ECO:0000256" key="6">
    <source>
        <dbReference type="ARBA" id="ARBA00022793"/>
    </source>
</evidence>
<evidence type="ECO:0000256" key="9">
    <source>
        <dbReference type="SAM" id="SignalP"/>
    </source>
</evidence>
<evidence type="ECO:0000256" key="7">
    <source>
        <dbReference type="ARBA" id="ARBA00023061"/>
    </source>
</evidence>
<reference evidence="11" key="1">
    <citation type="journal article" date="2019" name="Int. J. Syst. Evol. Microbiol.">
        <title>The Global Catalogue of Microorganisms (GCM) 10K type strain sequencing project: providing services to taxonomists for standard genome sequencing and annotation.</title>
        <authorList>
            <consortium name="The Broad Institute Genomics Platform"/>
            <consortium name="The Broad Institute Genome Sequencing Center for Infectious Disease"/>
            <person name="Wu L."/>
            <person name="Ma J."/>
        </authorList>
    </citation>
    <scope>NUCLEOTIDE SEQUENCE [LARGE SCALE GENOMIC DNA]</scope>
    <source>
        <strain evidence="11">CGMCC 4.1782</strain>
    </source>
</reference>
<keyword evidence="7" id="KW-0005">Acetoin biosynthesis</keyword>
<evidence type="ECO:0000256" key="3">
    <source>
        <dbReference type="ARBA" id="ARBA00007106"/>
    </source>
</evidence>
<evidence type="ECO:0000256" key="2">
    <source>
        <dbReference type="ARBA" id="ARBA00005170"/>
    </source>
</evidence>
<proteinExistence type="inferred from homology"/>
<dbReference type="InterPro" id="IPR005128">
    <property type="entry name" value="Acetolactate_a_deCO2ase"/>
</dbReference>
<evidence type="ECO:0000313" key="11">
    <source>
        <dbReference type="Proteomes" id="UP001597374"/>
    </source>
</evidence>
<keyword evidence="9" id="KW-0732">Signal</keyword>
<evidence type="ECO:0000313" key="10">
    <source>
        <dbReference type="EMBL" id="MFD2246347.1"/>
    </source>
</evidence>
<comment type="caution">
    <text evidence="10">The sequence shown here is derived from an EMBL/GenBank/DDBJ whole genome shotgun (WGS) entry which is preliminary data.</text>
</comment>
<dbReference type="PANTHER" id="PTHR35524">
    <property type="entry name" value="ALPHA-ACETOLACTATE DECARBOXYLASE"/>
    <property type="match status" value="1"/>
</dbReference>
<evidence type="ECO:0000256" key="1">
    <source>
        <dbReference type="ARBA" id="ARBA00001784"/>
    </source>
</evidence>
<name>A0ABW5CVI3_9BACT</name>
<comment type="catalytic activity">
    <reaction evidence="1">
        <text>(2S)-2-acetolactate + H(+) = (R)-acetoin + CO2</text>
        <dbReference type="Rhea" id="RHEA:21580"/>
        <dbReference type="ChEBI" id="CHEBI:15378"/>
        <dbReference type="ChEBI" id="CHEBI:15686"/>
        <dbReference type="ChEBI" id="CHEBI:16526"/>
        <dbReference type="ChEBI" id="CHEBI:58476"/>
        <dbReference type="EC" id="4.1.1.5"/>
    </reaction>
</comment>
<organism evidence="10 11">
    <name type="scientific">Pontibacter ruber</name>
    <dbReference type="NCBI Taxonomy" id="1343895"/>
    <lineage>
        <taxon>Bacteria</taxon>
        <taxon>Pseudomonadati</taxon>
        <taxon>Bacteroidota</taxon>
        <taxon>Cytophagia</taxon>
        <taxon>Cytophagales</taxon>
        <taxon>Hymenobacteraceae</taxon>
        <taxon>Pontibacter</taxon>
    </lineage>
</organism>
<feature type="chain" id="PRO_5045497940" description="Alpha-acetolactate decarboxylase" evidence="9">
    <location>
        <begin position="18"/>
        <end position="244"/>
    </location>
</feature>
<dbReference type="Gene3D" id="3.30.1330.80">
    <property type="entry name" value="Hypothetical protein, similar to alpha- acetolactate decarboxylase, domain 2"/>
    <property type="match status" value="1"/>
</dbReference>
<keyword evidence="11" id="KW-1185">Reference proteome</keyword>
<dbReference type="PANTHER" id="PTHR35524:SF1">
    <property type="entry name" value="ALPHA-ACETOLACTATE DECARBOXYLASE"/>
    <property type="match status" value="1"/>
</dbReference>
<keyword evidence="6" id="KW-0210">Decarboxylase</keyword>
<evidence type="ECO:0000256" key="5">
    <source>
        <dbReference type="ARBA" id="ARBA00020164"/>
    </source>
</evidence>
<dbReference type="EMBL" id="JBHUIM010000001">
    <property type="protein sequence ID" value="MFD2246347.1"/>
    <property type="molecule type" value="Genomic_DNA"/>
</dbReference>
<keyword evidence="8 10" id="KW-0456">Lyase</keyword>
<dbReference type="Proteomes" id="UP001597374">
    <property type="component" value="Unassembled WGS sequence"/>
</dbReference>
<dbReference type="EC" id="4.1.1.5" evidence="4"/>
<comment type="similarity">
    <text evidence="3">Belongs to the alpha-acetolactate decarboxylase family.</text>
</comment>
<dbReference type="CDD" id="cd17297">
    <property type="entry name" value="AldB-like"/>
    <property type="match status" value="1"/>
</dbReference>
<protein>
    <recommendedName>
        <fullName evidence="5">Alpha-acetolactate decarboxylase</fullName>
        <ecNumber evidence="4">4.1.1.5</ecNumber>
    </recommendedName>
</protein>
<feature type="signal peptide" evidence="9">
    <location>
        <begin position="1"/>
        <end position="17"/>
    </location>
</feature>
<dbReference type="SUPFAM" id="SSF117856">
    <property type="entry name" value="AF0104/ALDC/Ptd012-like"/>
    <property type="match status" value="1"/>
</dbReference>
<evidence type="ECO:0000256" key="8">
    <source>
        <dbReference type="ARBA" id="ARBA00023239"/>
    </source>
</evidence>
<sequence>MLHKTITLSLLAFAAFAFTYCSPAAKEDKTTIDQSVQVVGAMKNVMWNGQLAGTISLDTIATKAHLFGLGPVEYLAGELMIVDGKSYKSTVLTDSNMRIEETFDAKAPFFVYANVANWKESSLPDSIQSIKQLEAYLDQATQTAPRPFAFRLTGTVGSATIHIVNLPKGTKVSSPADAHQGQQNYRLTNQTAEIVGFFSTAHKAIFTHHDTYLHMHLLTADKNRMGHLDEVTFTPGTMKLYLPE</sequence>
<dbReference type="GO" id="GO:0047605">
    <property type="term" value="F:acetolactate decarboxylase activity"/>
    <property type="evidence" value="ECO:0007669"/>
    <property type="project" value="UniProtKB-EC"/>
</dbReference>
<accession>A0ABW5CVI3</accession>
<comment type="pathway">
    <text evidence="2">Polyol metabolism; (R,R)-butane-2,3-diol biosynthesis; (R,R)-butane-2,3-diol from pyruvate: step 2/3.</text>
</comment>
<evidence type="ECO:0000256" key="4">
    <source>
        <dbReference type="ARBA" id="ARBA00013204"/>
    </source>
</evidence>
<gene>
    <name evidence="10" type="ORF">ACFSKP_08780</name>
</gene>
<dbReference type="RefSeq" id="WP_250428050.1">
    <property type="nucleotide sequence ID" value="NZ_JALPRR010000001.1"/>
</dbReference>